<organism evidence="3 4">
    <name type="scientific">Panicum virgatum</name>
    <name type="common">Blackwell switchgrass</name>
    <dbReference type="NCBI Taxonomy" id="38727"/>
    <lineage>
        <taxon>Eukaryota</taxon>
        <taxon>Viridiplantae</taxon>
        <taxon>Streptophyta</taxon>
        <taxon>Embryophyta</taxon>
        <taxon>Tracheophyta</taxon>
        <taxon>Spermatophyta</taxon>
        <taxon>Magnoliopsida</taxon>
        <taxon>Liliopsida</taxon>
        <taxon>Poales</taxon>
        <taxon>Poaceae</taxon>
        <taxon>PACMAD clade</taxon>
        <taxon>Panicoideae</taxon>
        <taxon>Panicodae</taxon>
        <taxon>Paniceae</taxon>
        <taxon>Panicinae</taxon>
        <taxon>Panicum</taxon>
        <taxon>Panicum sect. Hiantes</taxon>
    </lineage>
</organism>
<dbReference type="EMBL" id="CM029037">
    <property type="protein sequence ID" value="KAG2657781.1"/>
    <property type="molecule type" value="Genomic_DNA"/>
</dbReference>
<dbReference type="InterPro" id="IPR013187">
    <property type="entry name" value="F-box-assoc_dom_typ3"/>
</dbReference>
<dbReference type="Pfam" id="PF12937">
    <property type="entry name" value="F-box-like"/>
    <property type="match status" value="1"/>
</dbReference>
<dbReference type="SUPFAM" id="SSF50965">
    <property type="entry name" value="Galactose oxidase, central domain"/>
    <property type="match status" value="1"/>
</dbReference>
<keyword evidence="4" id="KW-1185">Reference proteome</keyword>
<evidence type="ECO:0000313" key="4">
    <source>
        <dbReference type="Proteomes" id="UP000823388"/>
    </source>
</evidence>
<dbReference type="PROSITE" id="PS50181">
    <property type="entry name" value="FBOX"/>
    <property type="match status" value="1"/>
</dbReference>
<evidence type="ECO:0000313" key="3">
    <source>
        <dbReference type="EMBL" id="KAG2657781.1"/>
    </source>
</evidence>
<dbReference type="OrthoDB" id="657759at2759"/>
<dbReference type="NCBIfam" id="TIGR01640">
    <property type="entry name" value="F_box_assoc_1"/>
    <property type="match status" value="1"/>
</dbReference>
<protein>
    <recommendedName>
        <fullName evidence="2">F-box domain-containing protein</fullName>
    </recommendedName>
</protein>
<evidence type="ECO:0000256" key="1">
    <source>
        <dbReference type="SAM" id="MobiDB-lite"/>
    </source>
</evidence>
<dbReference type="PANTHER" id="PTHR31111:SF133">
    <property type="entry name" value="OS07G0196600 PROTEIN"/>
    <property type="match status" value="1"/>
</dbReference>
<dbReference type="SMART" id="SM00256">
    <property type="entry name" value="FBOX"/>
    <property type="match status" value="1"/>
</dbReference>
<dbReference type="InterPro" id="IPR036047">
    <property type="entry name" value="F-box-like_dom_sf"/>
</dbReference>
<dbReference type="InterPro" id="IPR017451">
    <property type="entry name" value="F-box-assoc_interact_dom"/>
</dbReference>
<dbReference type="AlphaFoldDB" id="A0A8T0X825"/>
<feature type="region of interest" description="Disordered" evidence="1">
    <location>
        <begin position="1"/>
        <end position="23"/>
    </location>
</feature>
<sequence>MASLRPSSPPTSRARRAPAGSSSGVLPPDVLFDVFLRLAAKELCRLRAVCHSWRCLTTDPLFITAHVARHPGPLFLAKLRDNTAQICIVDLSGNVVKRIPVPEGCHHHHLLCTRLNLACLATDLNKCHVLNPATGAVYTLPEGPAVEHVNRVNLRHPNTFFALGRVTSTGEYKVLRMFNRWAPGHDGKQLFEAFTINGGSARHAQWRGRQGHDLITEALSGVVVDGVVYFLMDKVYGRSFYTGISPDHIVSFDLGTEEWRRDLQGPISRNIDSKKVLRTIRNQLTLVELKGFLVISYYHQLVMDLWFLMDFETGLWVKEYSIQTESIVRRPSYAEPLLVLDDGRLVIYLPAMGRLLICDPGSNTFSEVEVRHLDAVAMYSGSLLSLQEGDMV</sequence>
<dbReference type="PANTHER" id="PTHR31111">
    <property type="entry name" value="BNAA05G37150D PROTEIN-RELATED"/>
    <property type="match status" value="1"/>
</dbReference>
<dbReference type="Gene3D" id="1.20.1280.50">
    <property type="match status" value="1"/>
</dbReference>
<reference evidence="3" key="1">
    <citation type="submission" date="2020-05" db="EMBL/GenBank/DDBJ databases">
        <title>WGS assembly of Panicum virgatum.</title>
        <authorList>
            <person name="Lovell J.T."/>
            <person name="Jenkins J."/>
            <person name="Shu S."/>
            <person name="Juenger T.E."/>
            <person name="Schmutz J."/>
        </authorList>
    </citation>
    <scope>NUCLEOTIDE SEQUENCE</scope>
    <source>
        <strain evidence="3">AP13</strain>
    </source>
</reference>
<gene>
    <name evidence="3" type="ORF">PVAP13_1KG156600</name>
</gene>
<comment type="caution">
    <text evidence="3">The sequence shown here is derived from an EMBL/GenBank/DDBJ whole genome shotgun (WGS) entry which is preliminary data.</text>
</comment>
<name>A0A8T0X825_PANVG</name>
<dbReference type="Pfam" id="PF08268">
    <property type="entry name" value="FBA_3"/>
    <property type="match status" value="1"/>
</dbReference>
<proteinExistence type="predicted"/>
<feature type="domain" description="F-box" evidence="2">
    <location>
        <begin position="20"/>
        <end position="65"/>
    </location>
</feature>
<evidence type="ECO:0000259" key="2">
    <source>
        <dbReference type="PROSITE" id="PS50181"/>
    </source>
</evidence>
<dbReference type="InterPro" id="IPR001810">
    <property type="entry name" value="F-box_dom"/>
</dbReference>
<dbReference type="Proteomes" id="UP000823388">
    <property type="component" value="Chromosome 1K"/>
</dbReference>
<accession>A0A8T0X825</accession>
<dbReference type="InterPro" id="IPR011043">
    <property type="entry name" value="Gal_Oxase/kelch_b-propeller"/>
</dbReference>
<dbReference type="SUPFAM" id="SSF81383">
    <property type="entry name" value="F-box domain"/>
    <property type="match status" value="1"/>
</dbReference>